<protein>
    <recommendedName>
        <fullName evidence="10">Site-specific recombinase XerD</fullName>
    </recommendedName>
</protein>
<evidence type="ECO:0000256" key="5">
    <source>
        <dbReference type="SAM" id="MobiDB-lite"/>
    </source>
</evidence>
<evidence type="ECO:0000313" key="8">
    <source>
        <dbReference type="EMBL" id="RSM64802.1"/>
    </source>
</evidence>
<dbReference type="GO" id="GO:0015074">
    <property type="term" value="P:DNA integration"/>
    <property type="evidence" value="ECO:0007669"/>
    <property type="project" value="InterPro"/>
</dbReference>
<dbReference type="Gene3D" id="1.10.150.130">
    <property type="match status" value="1"/>
</dbReference>
<dbReference type="PROSITE" id="PS51900">
    <property type="entry name" value="CB"/>
    <property type="match status" value="1"/>
</dbReference>
<gene>
    <name evidence="8" type="ORF">DMH04_50705</name>
</gene>
<dbReference type="EMBL" id="QHKI01000093">
    <property type="protein sequence ID" value="RSM64802.1"/>
    <property type="molecule type" value="Genomic_DNA"/>
</dbReference>
<dbReference type="InterPro" id="IPR044068">
    <property type="entry name" value="CB"/>
</dbReference>
<evidence type="ECO:0000259" key="7">
    <source>
        <dbReference type="PROSITE" id="PS51900"/>
    </source>
</evidence>
<dbReference type="SUPFAM" id="SSF56349">
    <property type="entry name" value="DNA breaking-rejoining enzymes"/>
    <property type="match status" value="1"/>
</dbReference>
<evidence type="ECO:0000256" key="1">
    <source>
        <dbReference type="ARBA" id="ARBA00008857"/>
    </source>
</evidence>
<evidence type="ECO:0008006" key="10">
    <source>
        <dbReference type="Google" id="ProtNLM"/>
    </source>
</evidence>
<evidence type="ECO:0000259" key="6">
    <source>
        <dbReference type="PROSITE" id="PS51898"/>
    </source>
</evidence>
<comment type="caution">
    <text evidence="8">The sequence shown here is derived from an EMBL/GenBank/DDBJ whole genome shotgun (WGS) entry which is preliminary data.</text>
</comment>
<dbReference type="InterPro" id="IPR010998">
    <property type="entry name" value="Integrase_recombinase_N"/>
</dbReference>
<keyword evidence="2 4" id="KW-0238">DNA-binding</keyword>
<evidence type="ECO:0000256" key="4">
    <source>
        <dbReference type="PROSITE-ProRule" id="PRU01248"/>
    </source>
</evidence>
<feature type="domain" description="Core-binding (CB)" evidence="7">
    <location>
        <begin position="81"/>
        <end position="162"/>
    </location>
</feature>
<comment type="similarity">
    <text evidence="1">Belongs to the 'phage' integrase family.</text>
</comment>
<dbReference type="OrthoDB" id="9805859at2"/>
<evidence type="ECO:0000256" key="3">
    <source>
        <dbReference type="ARBA" id="ARBA00023172"/>
    </source>
</evidence>
<dbReference type="GO" id="GO:0003677">
    <property type="term" value="F:DNA binding"/>
    <property type="evidence" value="ECO:0007669"/>
    <property type="project" value="UniProtKB-UniRule"/>
</dbReference>
<dbReference type="InterPro" id="IPR002104">
    <property type="entry name" value="Integrase_catalytic"/>
</dbReference>
<dbReference type="PANTHER" id="PTHR30349:SF64">
    <property type="entry name" value="PROPHAGE INTEGRASE INTD-RELATED"/>
    <property type="match status" value="1"/>
</dbReference>
<dbReference type="InterPro" id="IPR013762">
    <property type="entry name" value="Integrase-like_cat_sf"/>
</dbReference>
<dbReference type="GO" id="GO:0006310">
    <property type="term" value="P:DNA recombination"/>
    <property type="evidence" value="ECO:0007669"/>
    <property type="project" value="UniProtKB-KW"/>
</dbReference>
<sequence length="410" mass="45858">MTRSYRGAPRQRARRGDGTRRERSPGVWEIRVVTGTSPATGRSVQRSFTLRGDEALAERRQAELVAQYGMHRVAMPAGERMTVAVMLKRFINAPHRWSPTTAYSHEHVAHFLIADGIGRCIADRLTSNTVETALARWADSGASVSTLSARFRVLHAAISWALCERLLWTDPLVGMRAPARPYPRKHLRPELGRRLIVTAEEIRDKARAAVVERPELRGRVLALFRAEQNVLLVRLAADCGARRGELAALQVHDLDRRVLSIELAAKGSMIGSTKTHQRARLTLGATVARCWEEHVAAWRTHPLAGSEPGPWLFTANPSRQRPLQPGGLTQRFDLLRREAGVREASLHRLRHTVATHLVSHGKILKASARLRHRDPSTTMRNYVDALPLDDVDVADELDALFNPIVPHDIE</sequence>
<evidence type="ECO:0000256" key="2">
    <source>
        <dbReference type="ARBA" id="ARBA00023125"/>
    </source>
</evidence>
<proteinExistence type="inferred from homology"/>
<dbReference type="InterPro" id="IPR011010">
    <property type="entry name" value="DNA_brk_join_enz"/>
</dbReference>
<dbReference type="PANTHER" id="PTHR30349">
    <property type="entry name" value="PHAGE INTEGRASE-RELATED"/>
    <property type="match status" value="1"/>
</dbReference>
<keyword evidence="3" id="KW-0233">DNA recombination</keyword>
<dbReference type="Proteomes" id="UP000287547">
    <property type="component" value="Unassembled WGS sequence"/>
</dbReference>
<dbReference type="PROSITE" id="PS51898">
    <property type="entry name" value="TYR_RECOMBINASE"/>
    <property type="match status" value="1"/>
</dbReference>
<name>A0A428YBC0_KIBAR</name>
<dbReference type="InterPro" id="IPR050090">
    <property type="entry name" value="Tyrosine_recombinase_XerCD"/>
</dbReference>
<feature type="region of interest" description="Disordered" evidence="5">
    <location>
        <begin position="1"/>
        <end position="25"/>
    </location>
</feature>
<feature type="compositionally biased region" description="Basic and acidic residues" evidence="5">
    <location>
        <begin position="14"/>
        <end position="24"/>
    </location>
</feature>
<evidence type="ECO:0000313" key="9">
    <source>
        <dbReference type="Proteomes" id="UP000287547"/>
    </source>
</evidence>
<feature type="domain" description="Tyr recombinase" evidence="6">
    <location>
        <begin position="192"/>
        <end position="395"/>
    </location>
</feature>
<organism evidence="8 9">
    <name type="scientific">Kibdelosporangium aridum</name>
    <dbReference type="NCBI Taxonomy" id="2030"/>
    <lineage>
        <taxon>Bacteria</taxon>
        <taxon>Bacillati</taxon>
        <taxon>Actinomycetota</taxon>
        <taxon>Actinomycetes</taxon>
        <taxon>Pseudonocardiales</taxon>
        <taxon>Pseudonocardiaceae</taxon>
        <taxon>Kibdelosporangium</taxon>
    </lineage>
</organism>
<accession>A0A428YBC0</accession>
<dbReference type="Pfam" id="PF00589">
    <property type="entry name" value="Phage_integrase"/>
    <property type="match status" value="1"/>
</dbReference>
<dbReference type="AlphaFoldDB" id="A0A428YBC0"/>
<reference evidence="8 9" key="1">
    <citation type="submission" date="2018-05" db="EMBL/GenBank/DDBJ databases">
        <title>Evolution of GPA BGCs.</title>
        <authorList>
            <person name="Waglechner N."/>
            <person name="Wright G.D."/>
        </authorList>
    </citation>
    <scope>NUCLEOTIDE SEQUENCE [LARGE SCALE GENOMIC DNA]</scope>
    <source>
        <strain evidence="8 9">A82846</strain>
    </source>
</reference>
<dbReference type="Gene3D" id="1.10.443.10">
    <property type="entry name" value="Intergrase catalytic core"/>
    <property type="match status" value="1"/>
</dbReference>